<evidence type="ECO:0000313" key="3">
    <source>
        <dbReference type="Proteomes" id="UP001066276"/>
    </source>
</evidence>
<keyword evidence="3" id="KW-1185">Reference proteome</keyword>
<organism evidence="2 3">
    <name type="scientific">Pleurodeles waltl</name>
    <name type="common">Iberian ribbed newt</name>
    <dbReference type="NCBI Taxonomy" id="8319"/>
    <lineage>
        <taxon>Eukaryota</taxon>
        <taxon>Metazoa</taxon>
        <taxon>Chordata</taxon>
        <taxon>Craniata</taxon>
        <taxon>Vertebrata</taxon>
        <taxon>Euteleostomi</taxon>
        <taxon>Amphibia</taxon>
        <taxon>Batrachia</taxon>
        <taxon>Caudata</taxon>
        <taxon>Salamandroidea</taxon>
        <taxon>Salamandridae</taxon>
        <taxon>Pleurodelinae</taxon>
        <taxon>Pleurodeles</taxon>
    </lineage>
</organism>
<sequence>MGPPRGPFTKRLHQRGQRKPQSKCRAASRPPAKQKGPCPSHNSGATAPDEILEGQAGPRQPPSLAEVAQAASAKCGKSPPPQDRRSAEAKAAKAPVRNNHGAGPQMFASHPASPAHSRRQLLLRRLGWQPAGINTGVRPQRHGPRTGPSPPLSHTQPAAAEPPPARNRQERGAPPPARTRPVKGAPLQLLRQKKCRIYALSPAEPHKVMAILPAG</sequence>
<protein>
    <submittedName>
        <fullName evidence="2">Uncharacterized protein</fullName>
    </submittedName>
</protein>
<reference evidence="2" key="1">
    <citation type="journal article" date="2022" name="bioRxiv">
        <title>Sequencing and chromosome-scale assembly of the giantPleurodeles waltlgenome.</title>
        <authorList>
            <person name="Brown T."/>
            <person name="Elewa A."/>
            <person name="Iarovenko S."/>
            <person name="Subramanian E."/>
            <person name="Araus A.J."/>
            <person name="Petzold A."/>
            <person name="Susuki M."/>
            <person name="Suzuki K.-i.T."/>
            <person name="Hayashi T."/>
            <person name="Toyoda A."/>
            <person name="Oliveira C."/>
            <person name="Osipova E."/>
            <person name="Leigh N.D."/>
            <person name="Simon A."/>
            <person name="Yun M.H."/>
        </authorList>
    </citation>
    <scope>NUCLEOTIDE SEQUENCE</scope>
    <source>
        <strain evidence="2">20211129_DDA</strain>
        <tissue evidence="2">Liver</tissue>
    </source>
</reference>
<evidence type="ECO:0000256" key="1">
    <source>
        <dbReference type="SAM" id="MobiDB-lite"/>
    </source>
</evidence>
<proteinExistence type="predicted"/>
<comment type="caution">
    <text evidence="2">The sequence shown here is derived from an EMBL/GenBank/DDBJ whole genome shotgun (WGS) entry which is preliminary data.</text>
</comment>
<name>A0AAV7Q9F5_PLEWA</name>
<feature type="compositionally biased region" description="Basic residues" evidence="1">
    <location>
        <begin position="8"/>
        <end position="22"/>
    </location>
</feature>
<dbReference type="AlphaFoldDB" id="A0AAV7Q9F5"/>
<dbReference type="Proteomes" id="UP001066276">
    <property type="component" value="Chromosome 6"/>
</dbReference>
<accession>A0AAV7Q9F5</accession>
<evidence type="ECO:0000313" key="2">
    <source>
        <dbReference type="EMBL" id="KAJ1135213.1"/>
    </source>
</evidence>
<dbReference type="EMBL" id="JANPWB010000010">
    <property type="protein sequence ID" value="KAJ1135213.1"/>
    <property type="molecule type" value="Genomic_DNA"/>
</dbReference>
<feature type="region of interest" description="Disordered" evidence="1">
    <location>
        <begin position="1"/>
        <end position="188"/>
    </location>
</feature>
<gene>
    <name evidence="2" type="ORF">NDU88_001657</name>
</gene>
<feature type="compositionally biased region" description="Basic and acidic residues" evidence="1">
    <location>
        <begin position="82"/>
        <end position="91"/>
    </location>
</feature>